<dbReference type="SUPFAM" id="SSF54285">
    <property type="entry name" value="MoaD/ThiS"/>
    <property type="match status" value="1"/>
</dbReference>
<dbReference type="InterPro" id="IPR003749">
    <property type="entry name" value="ThiS/MoaD-like"/>
</dbReference>
<keyword evidence="2" id="KW-1185">Reference proteome</keyword>
<dbReference type="InterPro" id="IPR016155">
    <property type="entry name" value="Mopterin_synth/thiamin_S_b"/>
</dbReference>
<dbReference type="KEGG" id="acae:HYG86_04195"/>
<dbReference type="InterPro" id="IPR010035">
    <property type="entry name" value="Thi_S"/>
</dbReference>
<dbReference type="RefSeq" id="WP_213167691.1">
    <property type="nucleotide sequence ID" value="NZ_CP058559.1"/>
</dbReference>
<dbReference type="Pfam" id="PF02597">
    <property type="entry name" value="ThiS"/>
    <property type="match status" value="1"/>
</dbReference>
<gene>
    <name evidence="1" type="primary">thiS</name>
    <name evidence="1" type="ORF">HYG86_04195</name>
</gene>
<dbReference type="Proteomes" id="UP000516160">
    <property type="component" value="Chromosome"/>
</dbReference>
<evidence type="ECO:0000313" key="1">
    <source>
        <dbReference type="EMBL" id="QNO14029.1"/>
    </source>
</evidence>
<dbReference type="AlphaFoldDB" id="A0A7G9W5R7"/>
<dbReference type="EMBL" id="CP058559">
    <property type="protein sequence ID" value="QNO14029.1"/>
    <property type="molecule type" value="Genomic_DNA"/>
</dbReference>
<evidence type="ECO:0000313" key="2">
    <source>
        <dbReference type="Proteomes" id="UP000516160"/>
    </source>
</evidence>
<sequence length="65" mass="7529">MIKVNGRDFQWEEGLTVKGLLEKKKYTFPKIYVRINDELIPQEEYATVEIKDGDDVKVIHMMAGG</sequence>
<proteinExistence type="predicted"/>
<dbReference type="PANTHER" id="PTHR34472:SF1">
    <property type="entry name" value="SULFUR CARRIER PROTEIN THIS"/>
    <property type="match status" value="1"/>
</dbReference>
<dbReference type="CDD" id="cd00565">
    <property type="entry name" value="Ubl_ThiS"/>
    <property type="match status" value="1"/>
</dbReference>
<dbReference type="InterPro" id="IPR012675">
    <property type="entry name" value="Beta-grasp_dom_sf"/>
</dbReference>
<dbReference type="Gene3D" id="3.10.20.30">
    <property type="match status" value="1"/>
</dbReference>
<reference evidence="1 2" key="1">
    <citation type="submission" date="2020-07" db="EMBL/GenBank/DDBJ databases">
        <title>Alkalicella. sp. LB2 genome.</title>
        <authorList>
            <person name="Postec A."/>
            <person name="Quemeneur M."/>
        </authorList>
    </citation>
    <scope>NUCLEOTIDE SEQUENCE [LARGE SCALE GENOMIC DNA]</scope>
    <source>
        <strain evidence="1 2">LB2</strain>
    </source>
</reference>
<dbReference type="PANTHER" id="PTHR34472">
    <property type="entry name" value="SULFUR CARRIER PROTEIN THIS"/>
    <property type="match status" value="1"/>
</dbReference>
<dbReference type="NCBIfam" id="TIGR01683">
    <property type="entry name" value="thiS"/>
    <property type="match status" value="1"/>
</dbReference>
<accession>A0A7G9W5R7</accession>
<protein>
    <submittedName>
        <fullName evidence="1">Sulfur carrier protein ThiS</fullName>
    </submittedName>
</protein>
<organism evidence="1 2">
    <name type="scientific">Alkalicella caledoniensis</name>
    <dbReference type="NCBI Taxonomy" id="2731377"/>
    <lineage>
        <taxon>Bacteria</taxon>
        <taxon>Bacillati</taxon>
        <taxon>Bacillota</taxon>
        <taxon>Clostridia</taxon>
        <taxon>Eubacteriales</taxon>
        <taxon>Proteinivoracaceae</taxon>
        <taxon>Alkalicella</taxon>
    </lineage>
</organism>
<name>A0A7G9W5R7_ALKCA</name>